<protein>
    <recommendedName>
        <fullName evidence="4">TonB protein C-terminal</fullName>
    </recommendedName>
</protein>
<organism evidence="2 3">
    <name type="scientific">Psychroflexus longus</name>
    <dbReference type="NCBI Taxonomy" id="2873596"/>
    <lineage>
        <taxon>Bacteria</taxon>
        <taxon>Pseudomonadati</taxon>
        <taxon>Bacteroidota</taxon>
        <taxon>Flavobacteriia</taxon>
        <taxon>Flavobacteriales</taxon>
        <taxon>Flavobacteriaceae</taxon>
        <taxon>Psychroflexus</taxon>
    </lineage>
</organism>
<feature type="chain" id="PRO_5047449163" description="TonB protein C-terminal" evidence="1">
    <location>
        <begin position="21"/>
        <end position="271"/>
    </location>
</feature>
<dbReference type="EMBL" id="JAIQZE010000001">
    <property type="protein sequence ID" value="MBZ9777322.1"/>
    <property type="molecule type" value="Genomic_DNA"/>
</dbReference>
<keyword evidence="1" id="KW-0732">Signal</keyword>
<proteinExistence type="predicted"/>
<dbReference type="RefSeq" id="WP_224459706.1">
    <property type="nucleotide sequence ID" value="NZ_JAIQZE010000001.1"/>
</dbReference>
<sequence>MKTLPILLFVFLLVSASAYSQDPDETYIIAKGCKNAEGNMELKDCFSKKVSNLFTRSVGRKFRNELKPGINKFNLAFEVQKDKSVHLVHLNSNNPVIKKEFENTLNKLKIIEPGIQDGKPINATINLPVVIKTNTTGVEANHKMSKVTDKNDYKGNERIYPSIDIYCKYEDEEKAFNSYSNYMLNFLFNKIEPDQINTFLNPGMNFFEIKILYNKDDTITKIVSNSGNSKLDTIFKKNVVEVFHESKFKSPRKDNVSYSGEMVFYIFYMKS</sequence>
<dbReference type="Proteomes" id="UP001199314">
    <property type="component" value="Unassembled WGS sequence"/>
</dbReference>
<evidence type="ECO:0000313" key="3">
    <source>
        <dbReference type="Proteomes" id="UP001199314"/>
    </source>
</evidence>
<feature type="signal peptide" evidence="1">
    <location>
        <begin position="1"/>
        <end position="20"/>
    </location>
</feature>
<keyword evidence="3" id="KW-1185">Reference proteome</keyword>
<name>A0ABS7XEE8_9FLAO</name>
<accession>A0ABS7XEE8</accession>
<gene>
    <name evidence="2" type="ORF">LB452_00165</name>
</gene>
<evidence type="ECO:0000256" key="1">
    <source>
        <dbReference type="SAM" id="SignalP"/>
    </source>
</evidence>
<evidence type="ECO:0000313" key="2">
    <source>
        <dbReference type="EMBL" id="MBZ9777322.1"/>
    </source>
</evidence>
<reference evidence="3" key="1">
    <citation type="submission" date="2023-07" db="EMBL/GenBank/DDBJ databases">
        <title>Novel species isolated from saline lakes on Tibetan Plateau.</title>
        <authorList>
            <person name="Lu H."/>
        </authorList>
    </citation>
    <scope>NUCLEOTIDE SEQUENCE [LARGE SCALE GENOMIC DNA]</scope>
    <source>
        <strain evidence="3">CAK8W</strain>
    </source>
</reference>
<evidence type="ECO:0008006" key="4">
    <source>
        <dbReference type="Google" id="ProtNLM"/>
    </source>
</evidence>
<comment type="caution">
    <text evidence="2">The sequence shown here is derived from an EMBL/GenBank/DDBJ whole genome shotgun (WGS) entry which is preliminary data.</text>
</comment>